<evidence type="ECO:0000313" key="2">
    <source>
        <dbReference type="EMBL" id="MCS0658678.1"/>
    </source>
</evidence>
<organism evidence="2 3">
    <name type="scientific">Massilia terrae</name>
    <dbReference type="NCBI Taxonomy" id="1811224"/>
    <lineage>
        <taxon>Bacteria</taxon>
        <taxon>Pseudomonadati</taxon>
        <taxon>Pseudomonadota</taxon>
        <taxon>Betaproteobacteria</taxon>
        <taxon>Burkholderiales</taxon>
        <taxon>Oxalobacteraceae</taxon>
        <taxon>Telluria group</taxon>
        <taxon>Massilia</taxon>
    </lineage>
</organism>
<sequence>MSANHDLVYKEMFGHPQMVRDLLAGFTDLSCFRNLPPSAFERVNASYVSDQFIERHGDMVWKVKIGTGLIFVYFLLEFQSRSERWMALRMQVYIGLLYQDLVKRGALENAGRLPPVFPVVFYNGRSPWTATDELRALVAQGPDELASYQANQRYLLIDQNRIDPALLANARDLVSIMFKVELSDSPNV</sequence>
<dbReference type="RefSeq" id="WP_258811872.1">
    <property type="nucleotide sequence ID" value="NZ_JANUGU010000003.1"/>
</dbReference>
<evidence type="ECO:0000313" key="3">
    <source>
        <dbReference type="Proteomes" id="UP001204621"/>
    </source>
</evidence>
<dbReference type="Proteomes" id="UP001204621">
    <property type="component" value="Unassembled WGS sequence"/>
</dbReference>
<name>A0ABT2CXH7_9BURK</name>
<proteinExistence type="predicted"/>
<dbReference type="EMBL" id="JANUGU010000003">
    <property type="protein sequence ID" value="MCS0658678.1"/>
    <property type="molecule type" value="Genomic_DNA"/>
</dbReference>
<dbReference type="PANTHER" id="PTHR34611">
    <property type="match status" value="1"/>
</dbReference>
<keyword evidence="3" id="KW-1185">Reference proteome</keyword>
<feature type="domain" description="Transposase (putative) YhgA-like" evidence="1">
    <location>
        <begin position="4"/>
        <end position="171"/>
    </location>
</feature>
<dbReference type="PANTHER" id="PTHR34611:SF2">
    <property type="entry name" value="INACTIVE RECOMBINATION-PROMOTING NUCLEASE-LIKE PROTEIN RPNE-RELATED"/>
    <property type="match status" value="1"/>
</dbReference>
<dbReference type="Pfam" id="PF04754">
    <property type="entry name" value="Transposase_31"/>
    <property type="match status" value="1"/>
</dbReference>
<dbReference type="InterPro" id="IPR051699">
    <property type="entry name" value="Rpn/YhgA-like_nuclease"/>
</dbReference>
<comment type="caution">
    <text evidence="2">The sequence shown here is derived from an EMBL/GenBank/DDBJ whole genome shotgun (WGS) entry which is preliminary data.</text>
</comment>
<evidence type="ECO:0000259" key="1">
    <source>
        <dbReference type="Pfam" id="PF04754"/>
    </source>
</evidence>
<reference evidence="2 3" key="1">
    <citation type="submission" date="2022-08" db="EMBL/GenBank/DDBJ databases">
        <title>Reclassification of Massilia species as members of the genera Telluria, Duganella, Pseudoduganella, Mokoshia gen. nov. and Zemynaea gen. nov. using orthogonal and non-orthogonal genome-based approaches.</title>
        <authorList>
            <person name="Bowman J.P."/>
        </authorList>
    </citation>
    <scope>NUCLEOTIDE SEQUENCE [LARGE SCALE GENOMIC DNA]</scope>
    <source>
        <strain evidence="2 3">JCM 31606</strain>
    </source>
</reference>
<gene>
    <name evidence="2" type="ORF">NX778_11435</name>
</gene>
<dbReference type="InterPro" id="IPR006842">
    <property type="entry name" value="Transposase_31"/>
</dbReference>
<accession>A0ABT2CXH7</accession>
<protein>
    <submittedName>
        <fullName evidence="2">Rpn family recombination-promoting nuclease/putative transposase</fullName>
    </submittedName>
</protein>